<proteinExistence type="predicted"/>
<feature type="region of interest" description="Disordered" evidence="1">
    <location>
        <begin position="132"/>
        <end position="157"/>
    </location>
</feature>
<feature type="region of interest" description="Disordered" evidence="1">
    <location>
        <begin position="183"/>
        <end position="202"/>
    </location>
</feature>
<name>A0A6A6RQS1_9PLEO</name>
<keyword evidence="3" id="KW-1185">Reference proteome</keyword>
<evidence type="ECO:0000313" key="3">
    <source>
        <dbReference type="Proteomes" id="UP000799753"/>
    </source>
</evidence>
<dbReference type="AlphaFoldDB" id="A0A6A6RQS1"/>
<sequence length="202" mass="22341">MPHSPFLPLHGRKINETILTDPKSLEKISHMQNLITSQARALHSNSFPSATFSVITYTKELPEYADTFFPTRTFAQVIAYSVGEQGEWLGLDKSEGLPEIEEALADLFIKLQKELGSLMDMRATTTSEVNIGGRQLDVDDEGSESQNSGQRDEDWGQKIRRSLADVKGLGEFEDGESVLLSDTKENVASGSSRQGVAEMWMG</sequence>
<accession>A0A6A6RQS1</accession>
<gene>
    <name evidence="2" type="ORF">P280DRAFT_521475</name>
</gene>
<reference evidence="2" key="1">
    <citation type="journal article" date="2020" name="Stud. Mycol.">
        <title>101 Dothideomycetes genomes: a test case for predicting lifestyles and emergence of pathogens.</title>
        <authorList>
            <person name="Haridas S."/>
            <person name="Albert R."/>
            <person name="Binder M."/>
            <person name="Bloem J."/>
            <person name="Labutti K."/>
            <person name="Salamov A."/>
            <person name="Andreopoulos B."/>
            <person name="Baker S."/>
            <person name="Barry K."/>
            <person name="Bills G."/>
            <person name="Bluhm B."/>
            <person name="Cannon C."/>
            <person name="Castanera R."/>
            <person name="Culley D."/>
            <person name="Daum C."/>
            <person name="Ezra D."/>
            <person name="Gonzalez J."/>
            <person name="Henrissat B."/>
            <person name="Kuo A."/>
            <person name="Liang C."/>
            <person name="Lipzen A."/>
            <person name="Lutzoni F."/>
            <person name="Magnuson J."/>
            <person name="Mondo S."/>
            <person name="Nolan M."/>
            <person name="Ohm R."/>
            <person name="Pangilinan J."/>
            <person name="Park H.-J."/>
            <person name="Ramirez L."/>
            <person name="Alfaro M."/>
            <person name="Sun H."/>
            <person name="Tritt A."/>
            <person name="Yoshinaga Y."/>
            <person name="Zwiers L.-H."/>
            <person name="Turgeon B."/>
            <person name="Goodwin S."/>
            <person name="Spatafora J."/>
            <person name="Crous P."/>
            <person name="Grigoriev I."/>
        </authorList>
    </citation>
    <scope>NUCLEOTIDE SEQUENCE</scope>
    <source>
        <strain evidence="2">CBS 473.64</strain>
    </source>
</reference>
<dbReference type="EMBL" id="MU006795">
    <property type="protein sequence ID" value="KAF2636961.1"/>
    <property type="molecule type" value="Genomic_DNA"/>
</dbReference>
<organism evidence="2 3">
    <name type="scientific">Massarina eburnea CBS 473.64</name>
    <dbReference type="NCBI Taxonomy" id="1395130"/>
    <lineage>
        <taxon>Eukaryota</taxon>
        <taxon>Fungi</taxon>
        <taxon>Dikarya</taxon>
        <taxon>Ascomycota</taxon>
        <taxon>Pezizomycotina</taxon>
        <taxon>Dothideomycetes</taxon>
        <taxon>Pleosporomycetidae</taxon>
        <taxon>Pleosporales</taxon>
        <taxon>Massarineae</taxon>
        <taxon>Massarinaceae</taxon>
        <taxon>Massarina</taxon>
    </lineage>
</organism>
<dbReference type="Proteomes" id="UP000799753">
    <property type="component" value="Unassembled WGS sequence"/>
</dbReference>
<protein>
    <submittedName>
        <fullName evidence="2">Uncharacterized protein</fullName>
    </submittedName>
</protein>
<evidence type="ECO:0000313" key="2">
    <source>
        <dbReference type="EMBL" id="KAF2636961.1"/>
    </source>
</evidence>
<evidence type="ECO:0000256" key="1">
    <source>
        <dbReference type="SAM" id="MobiDB-lite"/>
    </source>
</evidence>